<gene>
    <name evidence="2" type="primary">LOC102807247</name>
</gene>
<accession>A0ABM0MXT0</accession>
<sequence length="226" mass="25476">YKEYKCLLAAEVVQLLCIVPAFFDFIEKDNGIINLLIAATSDNSIIHKIGNIVDKARSNKNDVRRLYEDLAKFILQCIQRNAKNVINKQISPRSQSKFVLSNGLPKRPHSSPIYSPLSTSDYIAKGRSTPDHRRVRPLTARKWKEFDTIKTPMLGDKVLAGPQNVGYIIALPELDIALIQMDAVPAPNGAVGVLPKNIEAHYNYMDMKQLEWNRSGYWRPKGTIGD</sequence>
<proteinExistence type="predicted"/>
<organism evidence="1 2">
    <name type="scientific">Saccoglossus kowalevskii</name>
    <name type="common">Acorn worm</name>
    <dbReference type="NCBI Taxonomy" id="10224"/>
    <lineage>
        <taxon>Eukaryota</taxon>
        <taxon>Metazoa</taxon>
        <taxon>Hemichordata</taxon>
        <taxon>Enteropneusta</taxon>
        <taxon>Harrimaniidae</taxon>
        <taxon>Saccoglossus</taxon>
    </lineage>
</organism>
<feature type="non-terminal residue" evidence="2">
    <location>
        <position position="226"/>
    </location>
</feature>
<evidence type="ECO:0000313" key="2">
    <source>
        <dbReference type="RefSeq" id="XP_006824821.1"/>
    </source>
</evidence>
<dbReference type="Proteomes" id="UP000694865">
    <property type="component" value="Unplaced"/>
</dbReference>
<protein>
    <submittedName>
        <fullName evidence="2">Uncharacterized protein LOC102807247</fullName>
    </submittedName>
</protein>
<dbReference type="GeneID" id="102807247"/>
<keyword evidence="1" id="KW-1185">Reference proteome</keyword>
<evidence type="ECO:0000313" key="1">
    <source>
        <dbReference type="Proteomes" id="UP000694865"/>
    </source>
</evidence>
<name>A0ABM0MXT0_SACKO</name>
<reference evidence="2" key="1">
    <citation type="submission" date="2025-08" db="UniProtKB">
        <authorList>
            <consortium name="RefSeq"/>
        </authorList>
    </citation>
    <scope>IDENTIFICATION</scope>
    <source>
        <tissue evidence="2">Testes</tissue>
    </source>
</reference>
<dbReference type="RefSeq" id="XP_006824821.1">
    <property type="nucleotide sequence ID" value="XM_006824758.1"/>
</dbReference>
<feature type="non-terminal residue" evidence="2">
    <location>
        <position position="1"/>
    </location>
</feature>